<feature type="transmembrane region" description="Helical" evidence="11">
    <location>
        <begin position="58"/>
        <end position="81"/>
    </location>
</feature>
<evidence type="ECO:0000313" key="14">
    <source>
        <dbReference type="EMBL" id="KAA1054092.1"/>
    </source>
</evidence>
<keyword evidence="4 10" id="KW-0812">Transmembrane</keyword>
<reference evidence="14 15" key="1">
    <citation type="submission" date="2019-07" db="EMBL/GenBank/DDBJ databases">
        <title>Genome sequencing of the stress-tolerant strain Azospirillum brasilense Az19.</title>
        <authorList>
            <person name="Maroniche G.A."/>
            <person name="Garcia J.E."/>
            <person name="Pagnussat L."/>
            <person name="Amenta M."/>
            <person name="Creus C.M."/>
        </authorList>
    </citation>
    <scope>NUCLEOTIDE SEQUENCE [LARGE SCALE GENOMIC DNA]</scope>
    <source>
        <strain evidence="14 15">Az19</strain>
    </source>
</reference>
<dbReference type="PANTHER" id="PTHR43099:SF5">
    <property type="entry name" value="HLYC_CORC FAMILY TRANSPORTER"/>
    <property type="match status" value="1"/>
</dbReference>
<dbReference type="InterPro" id="IPR002550">
    <property type="entry name" value="CNNM"/>
</dbReference>
<dbReference type="InterPro" id="IPR005170">
    <property type="entry name" value="Transptr-assoc_dom"/>
</dbReference>
<accession>A0A5B0KNA7</accession>
<feature type="domain" description="CNNM transmembrane" evidence="13">
    <location>
        <begin position="1"/>
        <end position="199"/>
    </location>
</feature>
<dbReference type="InterPro" id="IPR051676">
    <property type="entry name" value="UPF0053_domain"/>
</dbReference>
<dbReference type="InterPro" id="IPR000644">
    <property type="entry name" value="CBS_dom"/>
</dbReference>
<dbReference type="SMART" id="SM00116">
    <property type="entry name" value="CBS"/>
    <property type="match status" value="2"/>
</dbReference>
<evidence type="ECO:0008006" key="16">
    <source>
        <dbReference type="Google" id="ProtNLM"/>
    </source>
</evidence>
<evidence type="ECO:0000256" key="2">
    <source>
        <dbReference type="ARBA" id="ARBA00006446"/>
    </source>
</evidence>
<evidence type="ECO:0000256" key="4">
    <source>
        <dbReference type="ARBA" id="ARBA00022692"/>
    </source>
</evidence>
<evidence type="ECO:0000313" key="15">
    <source>
        <dbReference type="Proteomes" id="UP000325333"/>
    </source>
</evidence>
<evidence type="ECO:0000256" key="3">
    <source>
        <dbReference type="ARBA" id="ARBA00022475"/>
    </source>
</evidence>
<dbReference type="GO" id="GO:0050660">
    <property type="term" value="F:flavin adenine dinucleotide binding"/>
    <property type="evidence" value="ECO:0007669"/>
    <property type="project" value="InterPro"/>
</dbReference>
<dbReference type="InterPro" id="IPR044751">
    <property type="entry name" value="Ion_transp-like_CBS"/>
</dbReference>
<evidence type="ECO:0000256" key="7">
    <source>
        <dbReference type="ARBA" id="ARBA00023122"/>
    </source>
</evidence>
<evidence type="ECO:0000256" key="6">
    <source>
        <dbReference type="ARBA" id="ARBA00022989"/>
    </source>
</evidence>
<dbReference type="EMBL" id="VEWN01000011">
    <property type="protein sequence ID" value="KAA1054092.1"/>
    <property type="molecule type" value="Genomic_DNA"/>
</dbReference>
<dbReference type="InterPro" id="IPR046342">
    <property type="entry name" value="CBS_dom_sf"/>
</dbReference>
<gene>
    <name evidence="14" type="ORF">FH063_001994</name>
</gene>
<keyword evidence="6 10" id="KW-1133">Transmembrane helix</keyword>
<dbReference type="PANTHER" id="PTHR43099">
    <property type="entry name" value="UPF0053 PROTEIN YRKA"/>
    <property type="match status" value="1"/>
</dbReference>
<dbReference type="PROSITE" id="PS51371">
    <property type="entry name" value="CBS"/>
    <property type="match status" value="2"/>
</dbReference>
<dbReference type="InterPro" id="IPR016169">
    <property type="entry name" value="FAD-bd_PCMH_sub2"/>
</dbReference>
<evidence type="ECO:0000256" key="1">
    <source>
        <dbReference type="ARBA" id="ARBA00004651"/>
    </source>
</evidence>
<organism evidence="14 15">
    <name type="scientific">Azospirillum argentinense</name>
    <dbReference type="NCBI Taxonomy" id="2970906"/>
    <lineage>
        <taxon>Bacteria</taxon>
        <taxon>Pseudomonadati</taxon>
        <taxon>Pseudomonadota</taxon>
        <taxon>Alphaproteobacteria</taxon>
        <taxon>Rhodospirillales</taxon>
        <taxon>Azospirillaceae</taxon>
        <taxon>Azospirillum</taxon>
    </lineage>
</organism>
<comment type="subcellular location">
    <subcellularLocation>
        <location evidence="1">Cell membrane</location>
        <topology evidence="1">Multi-pass membrane protein</topology>
    </subcellularLocation>
</comment>
<evidence type="ECO:0000256" key="8">
    <source>
        <dbReference type="ARBA" id="ARBA00023136"/>
    </source>
</evidence>
<dbReference type="CDD" id="cd04590">
    <property type="entry name" value="CBS_pair_CorC_HlyC_assoc"/>
    <property type="match status" value="1"/>
</dbReference>
<dbReference type="PROSITE" id="PS51846">
    <property type="entry name" value="CNNM"/>
    <property type="match status" value="1"/>
</dbReference>
<comment type="caution">
    <text evidence="14">The sequence shown here is derived from an EMBL/GenBank/DDBJ whole genome shotgun (WGS) entry which is preliminary data.</text>
</comment>
<comment type="similarity">
    <text evidence="2">Belongs to the UPF0053 family. Hemolysin C subfamily.</text>
</comment>
<dbReference type="SUPFAM" id="SSF56176">
    <property type="entry name" value="FAD-binding/transporter-associated domain-like"/>
    <property type="match status" value="1"/>
</dbReference>
<dbReference type="RefSeq" id="WP_149650669.1">
    <property type="nucleotide sequence ID" value="NZ_VEWN01000011.1"/>
</dbReference>
<feature type="transmembrane region" description="Helical" evidence="11">
    <location>
        <begin position="6"/>
        <end position="27"/>
    </location>
</feature>
<evidence type="ECO:0000256" key="5">
    <source>
        <dbReference type="ARBA" id="ARBA00022737"/>
    </source>
</evidence>
<sequence>MLSFEIAIIVALTLLNGVFAMSELAVVSSRKARLQSMADQGNGGARMALRLIDDPSRFLSTVQIGITLVGVVAGAYGGATLGDRLGQWLDSFPALAGRGELLGVGGVLVVITYLSIVLGELIPKRIALKSPERVASLIAPPMRLLSRVAAPFVWLLGASTDLLLRLLGLQGAREESVTEEEVRSMISEGTQAGVFAPAEKEMIDGVLRLADRTVRTIMIPRPDVAWLDLGKTQAEQLAAIRAGSHSRYPVCRGELDELVGVIHTRDLVDALVEGRPFELEAQVARPLVVHDGTPILKLLELMKTSGHHLAVVVDEYGSIEGIVTLTDILETIAGDLPDVGEAMETAAVRREDGSWLVEGWMPVDEFEDTLGLRGVRGTGDFHTVAGLVLHHLGHVPVAGEAFEWNGVRVEVVDMDGRRIDKVLVVPRPDPSAAAAG</sequence>
<dbReference type="Gene3D" id="3.10.580.10">
    <property type="entry name" value="CBS-domain"/>
    <property type="match status" value="1"/>
</dbReference>
<evidence type="ECO:0000256" key="9">
    <source>
        <dbReference type="PROSITE-ProRule" id="PRU00703"/>
    </source>
</evidence>
<dbReference type="FunFam" id="3.30.465.10:FF:000023">
    <property type="entry name" value="Magnesium and cobalt transporter"/>
    <property type="match status" value="1"/>
</dbReference>
<feature type="transmembrane region" description="Helical" evidence="11">
    <location>
        <begin position="144"/>
        <end position="167"/>
    </location>
</feature>
<dbReference type="Pfam" id="PF01595">
    <property type="entry name" value="CNNM"/>
    <property type="match status" value="1"/>
</dbReference>
<protein>
    <recommendedName>
        <fullName evidence="16">HlyC/CorC family transporter</fullName>
    </recommendedName>
</protein>
<feature type="domain" description="CBS" evidence="12">
    <location>
        <begin position="218"/>
        <end position="277"/>
    </location>
</feature>
<keyword evidence="8 10" id="KW-0472">Membrane</keyword>
<dbReference type="Gene3D" id="3.30.465.10">
    <property type="match status" value="1"/>
</dbReference>
<feature type="domain" description="CBS" evidence="12">
    <location>
        <begin position="282"/>
        <end position="339"/>
    </location>
</feature>
<dbReference type="Pfam" id="PF03471">
    <property type="entry name" value="CorC_HlyC"/>
    <property type="match status" value="1"/>
</dbReference>
<name>A0A5B0KNA7_9PROT</name>
<feature type="transmembrane region" description="Helical" evidence="11">
    <location>
        <begin position="101"/>
        <end position="123"/>
    </location>
</feature>
<keyword evidence="3" id="KW-1003">Cell membrane</keyword>
<dbReference type="GO" id="GO:0005886">
    <property type="term" value="C:plasma membrane"/>
    <property type="evidence" value="ECO:0007669"/>
    <property type="project" value="UniProtKB-SubCell"/>
</dbReference>
<dbReference type="Proteomes" id="UP000325333">
    <property type="component" value="Unassembled WGS sequence"/>
</dbReference>
<keyword evidence="7 9" id="KW-0129">CBS domain</keyword>
<proteinExistence type="inferred from homology"/>
<dbReference type="SUPFAM" id="SSF54631">
    <property type="entry name" value="CBS-domain pair"/>
    <property type="match status" value="1"/>
</dbReference>
<evidence type="ECO:0000256" key="10">
    <source>
        <dbReference type="PROSITE-ProRule" id="PRU01193"/>
    </source>
</evidence>
<evidence type="ECO:0000256" key="11">
    <source>
        <dbReference type="SAM" id="Phobius"/>
    </source>
</evidence>
<dbReference type="SMART" id="SM01091">
    <property type="entry name" value="CorC_HlyC"/>
    <property type="match status" value="1"/>
</dbReference>
<evidence type="ECO:0000259" key="12">
    <source>
        <dbReference type="PROSITE" id="PS51371"/>
    </source>
</evidence>
<dbReference type="Pfam" id="PF00571">
    <property type="entry name" value="CBS"/>
    <property type="match status" value="2"/>
</dbReference>
<dbReference type="AlphaFoldDB" id="A0A5B0KNA7"/>
<evidence type="ECO:0000259" key="13">
    <source>
        <dbReference type="PROSITE" id="PS51846"/>
    </source>
</evidence>
<dbReference type="InterPro" id="IPR036318">
    <property type="entry name" value="FAD-bd_PCMH-like_sf"/>
</dbReference>
<keyword evidence="5" id="KW-0677">Repeat</keyword>